<evidence type="ECO:0000256" key="2">
    <source>
        <dbReference type="SAM" id="SignalP"/>
    </source>
</evidence>
<name>A0A0C2TGD9_AMAMK</name>
<sequence>MRLFSSAFPLVFLLHTVTVHANPTANVMDTADKGLRVIPRMPMPAMKIFQRGEDMRSFKFPRPPLASAPLAITPSAPKRAATQEEGSAAPANGVIGVHPGNIKDVKART</sequence>
<feature type="chain" id="PRO_5002155972" evidence="2">
    <location>
        <begin position="22"/>
        <end position="109"/>
    </location>
</feature>
<dbReference type="EMBL" id="KN818239">
    <property type="protein sequence ID" value="KIL65964.1"/>
    <property type="molecule type" value="Genomic_DNA"/>
</dbReference>
<dbReference type="InParanoid" id="A0A0C2TGD9"/>
<proteinExistence type="predicted"/>
<reference evidence="3 4" key="1">
    <citation type="submission" date="2014-04" db="EMBL/GenBank/DDBJ databases">
        <title>Evolutionary Origins and Diversification of the Mycorrhizal Mutualists.</title>
        <authorList>
            <consortium name="DOE Joint Genome Institute"/>
            <consortium name="Mycorrhizal Genomics Consortium"/>
            <person name="Kohler A."/>
            <person name="Kuo A."/>
            <person name="Nagy L.G."/>
            <person name="Floudas D."/>
            <person name="Copeland A."/>
            <person name="Barry K.W."/>
            <person name="Cichocki N."/>
            <person name="Veneault-Fourrey C."/>
            <person name="LaButti K."/>
            <person name="Lindquist E.A."/>
            <person name="Lipzen A."/>
            <person name="Lundell T."/>
            <person name="Morin E."/>
            <person name="Murat C."/>
            <person name="Riley R."/>
            <person name="Ohm R."/>
            <person name="Sun H."/>
            <person name="Tunlid A."/>
            <person name="Henrissat B."/>
            <person name="Grigoriev I.V."/>
            <person name="Hibbett D.S."/>
            <person name="Martin F."/>
        </authorList>
    </citation>
    <scope>NUCLEOTIDE SEQUENCE [LARGE SCALE GENOMIC DNA]</scope>
    <source>
        <strain evidence="3 4">Koide BX008</strain>
    </source>
</reference>
<organism evidence="3 4">
    <name type="scientific">Amanita muscaria (strain Koide BX008)</name>
    <dbReference type="NCBI Taxonomy" id="946122"/>
    <lineage>
        <taxon>Eukaryota</taxon>
        <taxon>Fungi</taxon>
        <taxon>Dikarya</taxon>
        <taxon>Basidiomycota</taxon>
        <taxon>Agaricomycotina</taxon>
        <taxon>Agaricomycetes</taxon>
        <taxon>Agaricomycetidae</taxon>
        <taxon>Agaricales</taxon>
        <taxon>Pluteineae</taxon>
        <taxon>Amanitaceae</taxon>
        <taxon>Amanita</taxon>
    </lineage>
</organism>
<keyword evidence="2" id="KW-0732">Signal</keyword>
<dbReference type="AlphaFoldDB" id="A0A0C2TGD9"/>
<feature type="signal peptide" evidence="2">
    <location>
        <begin position="1"/>
        <end position="21"/>
    </location>
</feature>
<gene>
    <name evidence="3" type="ORF">M378DRAFT_161610</name>
</gene>
<dbReference type="HOGENOM" id="CLU_2183259_0_0_1"/>
<protein>
    <submittedName>
        <fullName evidence="3">Uncharacterized protein</fullName>
    </submittedName>
</protein>
<accession>A0A0C2TGD9</accession>
<dbReference type="Proteomes" id="UP000054549">
    <property type="component" value="Unassembled WGS sequence"/>
</dbReference>
<evidence type="ECO:0000256" key="1">
    <source>
        <dbReference type="SAM" id="MobiDB-lite"/>
    </source>
</evidence>
<evidence type="ECO:0000313" key="3">
    <source>
        <dbReference type="EMBL" id="KIL65964.1"/>
    </source>
</evidence>
<keyword evidence="4" id="KW-1185">Reference proteome</keyword>
<feature type="region of interest" description="Disordered" evidence="1">
    <location>
        <begin position="69"/>
        <end position="109"/>
    </location>
</feature>
<evidence type="ECO:0000313" key="4">
    <source>
        <dbReference type="Proteomes" id="UP000054549"/>
    </source>
</evidence>